<organism evidence="1 2">
    <name type="scientific">Candidatus Taylorbacteria bacterium RIFCSPLOWO2_12_FULL_43_20</name>
    <dbReference type="NCBI Taxonomy" id="1802332"/>
    <lineage>
        <taxon>Bacteria</taxon>
        <taxon>Candidatus Tayloriibacteriota</taxon>
    </lineage>
</organism>
<evidence type="ECO:0000313" key="2">
    <source>
        <dbReference type="Proteomes" id="UP000177269"/>
    </source>
</evidence>
<dbReference type="Pfam" id="PF00702">
    <property type="entry name" value="Hydrolase"/>
    <property type="match status" value="1"/>
</dbReference>
<name>A0A1G2P134_9BACT</name>
<dbReference type="EMBL" id="MHSK01000038">
    <property type="protein sequence ID" value="OHA41301.1"/>
    <property type="molecule type" value="Genomic_DNA"/>
</dbReference>
<dbReference type="InterPro" id="IPR023214">
    <property type="entry name" value="HAD_sf"/>
</dbReference>
<evidence type="ECO:0000313" key="1">
    <source>
        <dbReference type="EMBL" id="OHA41301.1"/>
    </source>
</evidence>
<dbReference type="Proteomes" id="UP000177269">
    <property type="component" value="Unassembled WGS sequence"/>
</dbReference>
<proteinExistence type="predicted"/>
<gene>
    <name evidence="1" type="ORF">A3G52_04550</name>
</gene>
<comment type="caution">
    <text evidence="1">The sequence shown here is derived from an EMBL/GenBank/DDBJ whole genome shotgun (WGS) entry which is preliminary data.</text>
</comment>
<dbReference type="AlphaFoldDB" id="A0A1G2P134"/>
<dbReference type="InterPro" id="IPR036412">
    <property type="entry name" value="HAD-like_sf"/>
</dbReference>
<protein>
    <recommendedName>
        <fullName evidence="3">HAD family hydrolase</fullName>
    </recommendedName>
</protein>
<evidence type="ECO:0008006" key="3">
    <source>
        <dbReference type="Google" id="ProtNLM"/>
    </source>
</evidence>
<dbReference type="Gene3D" id="3.40.50.1000">
    <property type="entry name" value="HAD superfamily/HAD-like"/>
    <property type="match status" value="1"/>
</dbReference>
<sequence>MLKNNFNNSKLIIFDLDGTILHNPAFYQNAYSESLEMLVAEKRGDYGVEILNQCRKNLEGKGELSLFLLNIPFIDWVEKLTETNLEMITPDLELVEKMRKIDAIKVIYTGSPLVMAHRIIEKMGFSIDDFNLIIGWEEPEFFPTKWTSSPLIFKKIMNQFACSPKETLAVGDVWSTDLLPAQSIGIKTVQINTKTSNSDFHFKTIEEFLNFCTTTP</sequence>
<dbReference type="Gene3D" id="1.10.150.520">
    <property type="match status" value="1"/>
</dbReference>
<accession>A0A1G2P134</accession>
<dbReference type="SUPFAM" id="SSF56784">
    <property type="entry name" value="HAD-like"/>
    <property type="match status" value="1"/>
</dbReference>
<reference evidence="1 2" key="1">
    <citation type="journal article" date="2016" name="Nat. Commun.">
        <title>Thousands of microbial genomes shed light on interconnected biogeochemical processes in an aquifer system.</title>
        <authorList>
            <person name="Anantharaman K."/>
            <person name="Brown C.T."/>
            <person name="Hug L.A."/>
            <person name="Sharon I."/>
            <person name="Castelle C.J."/>
            <person name="Probst A.J."/>
            <person name="Thomas B.C."/>
            <person name="Singh A."/>
            <person name="Wilkins M.J."/>
            <person name="Karaoz U."/>
            <person name="Brodie E.L."/>
            <person name="Williams K.H."/>
            <person name="Hubbard S.S."/>
            <person name="Banfield J.F."/>
        </authorList>
    </citation>
    <scope>NUCLEOTIDE SEQUENCE [LARGE SCALE GENOMIC DNA]</scope>
</reference>